<evidence type="ECO:0000256" key="1">
    <source>
        <dbReference type="SAM" id="Phobius"/>
    </source>
</evidence>
<sequence>MENHPFEEVYSSDKDTSIASEGTLLTRELVRMLVVVAALGYLVGLYNLFSVL</sequence>
<dbReference type="AlphaFoldDB" id="A0AA49JC88"/>
<organism evidence="2">
    <name type="scientific">Roseihalotalea indica</name>
    <dbReference type="NCBI Taxonomy" id="2867963"/>
    <lineage>
        <taxon>Bacteria</taxon>
        <taxon>Pseudomonadati</taxon>
        <taxon>Bacteroidota</taxon>
        <taxon>Cytophagia</taxon>
        <taxon>Cytophagales</taxon>
        <taxon>Catalimonadaceae</taxon>
        <taxon>Roseihalotalea</taxon>
    </lineage>
</organism>
<reference evidence="2" key="2">
    <citation type="journal article" date="2024" name="Antonie Van Leeuwenhoek">
        <title>Roseihalotalea indica gen. nov., sp. nov., a halophilic Bacteroidetes from mesopelagic Southwest Indian Ocean with higher carbohydrate metabolic potential.</title>
        <authorList>
            <person name="Chen B."/>
            <person name="Zhang M."/>
            <person name="Lin D."/>
            <person name="Ye J."/>
            <person name="Tang K."/>
        </authorList>
    </citation>
    <scope>NUCLEOTIDE SEQUENCE</scope>
    <source>
        <strain evidence="2">TK19036</strain>
    </source>
</reference>
<name>A0AA49JC88_9BACT</name>
<feature type="transmembrane region" description="Helical" evidence="1">
    <location>
        <begin position="29"/>
        <end position="49"/>
    </location>
</feature>
<reference evidence="2" key="1">
    <citation type="journal article" date="2023" name="Comput. Struct. Biotechnol. J.">
        <title>Discovery of a novel marine Bacteroidetes with a rich repertoire of carbohydrate-active enzymes.</title>
        <authorList>
            <person name="Chen B."/>
            <person name="Liu G."/>
            <person name="Chen Q."/>
            <person name="Wang H."/>
            <person name="Liu L."/>
            <person name="Tang K."/>
        </authorList>
    </citation>
    <scope>NUCLEOTIDE SEQUENCE</scope>
    <source>
        <strain evidence="2">TK19036</strain>
    </source>
</reference>
<gene>
    <name evidence="2" type="ORF">K4G66_23985</name>
</gene>
<keyword evidence="1" id="KW-0472">Membrane</keyword>
<proteinExistence type="predicted"/>
<protein>
    <submittedName>
        <fullName evidence="2">Uncharacterized protein</fullName>
    </submittedName>
</protein>
<keyword evidence="1" id="KW-0812">Transmembrane</keyword>
<evidence type="ECO:0000313" key="2">
    <source>
        <dbReference type="EMBL" id="WKN35438.1"/>
    </source>
</evidence>
<accession>A0AA49JC88</accession>
<dbReference type="EMBL" id="CP120682">
    <property type="protein sequence ID" value="WKN35438.1"/>
    <property type="molecule type" value="Genomic_DNA"/>
</dbReference>
<keyword evidence="1" id="KW-1133">Transmembrane helix</keyword>